<organism evidence="2 3">
    <name type="scientific">Jutongia hominis</name>
    <dbReference type="NCBI Taxonomy" id="2763664"/>
    <lineage>
        <taxon>Bacteria</taxon>
        <taxon>Bacillati</taxon>
        <taxon>Bacillota</taxon>
        <taxon>Clostridia</taxon>
        <taxon>Lachnospirales</taxon>
        <taxon>Lachnospiraceae</taxon>
        <taxon>Jutongia</taxon>
    </lineage>
</organism>
<feature type="domain" description="Peptidase M20 dimerisation" evidence="1">
    <location>
        <begin position="205"/>
        <end position="276"/>
    </location>
</feature>
<protein>
    <submittedName>
        <fullName evidence="2">Aminoacyl-histidine dipeptidase</fullName>
    </submittedName>
</protein>
<dbReference type="PANTHER" id="PTHR43501">
    <property type="entry name" value="CYTOSOL NON-SPECIFIC DIPEPTIDASE"/>
    <property type="match status" value="1"/>
</dbReference>
<dbReference type="NCBIfam" id="TIGR01893">
    <property type="entry name" value="aa-his-dipept"/>
    <property type="match status" value="1"/>
</dbReference>
<evidence type="ECO:0000313" key="2">
    <source>
        <dbReference type="EMBL" id="MBC8556190.1"/>
    </source>
</evidence>
<comment type="caution">
    <text evidence="2">The sequence shown here is derived from an EMBL/GenBank/DDBJ whole genome shotgun (WGS) entry which is preliminary data.</text>
</comment>
<dbReference type="PRINTS" id="PR00934">
    <property type="entry name" value="XHISDIPTASE"/>
</dbReference>
<dbReference type="EMBL" id="JACRSW010000001">
    <property type="protein sequence ID" value="MBC8556190.1"/>
    <property type="molecule type" value="Genomic_DNA"/>
</dbReference>
<name>A0ABR7MRU2_9FIRM</name>
<dbReference type="RefSeq" id="WP_249302157.1">
    <property type="nucleotide sequence ID" value="NZ_JACRSW010000001.1"/>
</dbReference>
<dbReference type="InterPro" id="IPR011650">
    <property type="entry name" value="Peptidase_M20_dimer"/>
</dbReference>
<sequence>MLKELEKYDFFHYFEEISAVPRGSEHNEAISDYLVAFAKEHQLFVYQDASYNVVIRKEAAKGYENLPGIILQGHMDMVCEKESGVEHDFTNEGLDLAVAGDYLYAKGTTLGGDDGIALAYGLAILADDTKEYPMIELVATTDEEIGMFGAKALDTGVLKGKYLINLDTEEEGSLLVGCAGGLRGNITLKLDRDEKDGICYECHVNGLLGGHSGCEIDKNRVNAALLLGRLLFEMETPFALVSMKGGTKDNAIPREAKAVLVVDEKDASAFEEEFQKRTAMYQDEYTSFEPDMKICLRKEAQAGASVIAKEQTDKILFLLNTAPNGVQAMSGDIKGLVESSLNMGIFEAEEEMKASYSVRSSAAGYKEYLSKKLACLAKSIGASYQEEGNYPAWLYRKESVLREKMVEVFRRFYQKEPVVEVIHAGLECGLLSEKMPELDMVAIGPDILDIHTPKEKLSIPSAIRVYDYLLEVLQELCKA</sequence>
<dbReference type="SUPFAM" id="SSF53187">
    <property type="entry name" value="Zn-dependent exopeptidases"/>
    <property type="match status" value="1"/>
</dbReference>
<keyword evidence="3" id="KW-1185">Reference proteome</keyword>
<evidence type="ECO:0000259" key="1">
    <source>
        <dbReference type="Pfam" id="PF07687"/>
    </source>
</evidence>
<gene>
    <name evidence="2" type="ORF">H8700_00440</name>
</gene>
<evidence type="ECO:0000313" key="3">
    <source>
        <dbReference type="Proteomes" id="UP000637513"/>
    </source>
</evidence>
<dbReference type="InterPro" id="IPR001160">
    <property type="entry name" value="Peptidase_M20C"/>
</dbReference>
<reference evidence="2 3" key="1">
    <citation type="submission" date="2020-08" db="EMBL/GenBank/DDBJ databases">
        <title>Genome public.</title>
        <authorList>
            <person name="Liu C."/>
            <person name="Sun Q."/>
        </authorList>
    </citation>
    <scope>NUCLEOTIDE SEQUENCE [LARGE SCALE GENOMIC DNA]</scope>
    <source>
        <strain evidence="2 3">BX3</strain>
    </source>
</reference>
<dbReference type="InterPro" id="IPR002933">
    <property type="entry name" value="Peptidase_M20"/>
</dbReference>
<dbReference type="PIRSF" id="PIRSF016599">
    <property type="entry name" value="Xaa-His_dipept"/>
    <property type="match status" value="1"/>
</dbReference>
<dbReference type="Pfam" id="PF01546">
    <property type="entry name" value="Peptidase_M20"/>
    <property type="match status" value="1"/>
</dbReference>
<dbReference type="Proteomes" id="UP000637513">
    <property type="component" value="Unassembled WGS sequence"/>
</dbReference>
<dbReference type="CDD" id="cd03890">
    <property type="entry name" value="M20_pepD"/>
    <property type="match status" value="1"/>
</dbReference>
<proteinExistence type="predicted"/>
<accession>A0ABR7MRU2</accession>
<dbReference type="Pfam" id="PF07687">
    <property type="entry name" value="M20_dimer"/>
    <property type="match status" value="1"/>
</dbReference>
<dbReference type="PANTHER" id="PTHR43501:SF1">
    <property type="entry name" value="CYTOSOL NON-SPECIFIC DIPEPTIDASE"/>
    <property type="match status" value="1"/>
</dbReference>
<dbReference type="Gene3D" id="3.40.630.10">
    <property type="entry name" value="Zn peptidases"/>
    <property type="match status" value="2"/>
</dbReference>